<gene>
    <name evidence="2" type="ORF">L202_05112</name>
</gene>
<keyword evidence="3" id="KW-1185">Reference proteome</keyword>
<feature type="compositionally biased region" description="Polar residues" evidence="1">
    <location>
        <begin position="61"/>
        <end position="70"/>
    </location>
</feature>
<feature type="compositionally biased region" description="Basic and acidic residues" evidence="1">
    <location>
        <begin position="92"/>
        <end position="104"/>
    </location>
</feature>
<evidence type="ECO:0000256" key="1">
    <source>
        <dbReference type="SAM" id="MobiDB-lite"/>
    </source>
</evidence>
<accession>A0A1E3HNV9</accession>
<feature type="compositionally biased region" description="Basic and acidic residues" evidence="1">
    <location>
        <begin position="117"/>
        <end position="132"/>
    </location>
</feature>
<feature type="compositionally biased region" description="Basic and acidic residues" evidence="1">
    <location>
        <begin position="51"/>
        <end position="60"/>
    </location>
</feature>
<sequence length="195" mass="21385">MDTTPSASSSPSSSSVPPSDPAETFKISNQMELEAKEALLSDLDAEIELVTEKIHDDSSRGPETTASSKPDGSAVVKDDDFHQVMMRMTKSAWDRTHDAPESRSPHRRVAPSAPSNLRERFSSSTSRHEETQRLLTESSLETDSLVGQQAAMDQMVQSRAQAYREVYTQLQVLESDSVGVPTGPSETDGEEENEQ</sequence>
<dbReference type="RefSeq" id="XP_018993264.1">
    <property type="nucleotide sequence ID" value="XM_019139321.1"/>
</dbReference>
<feature type="region of interest" description="Disordered" evidence="1">
    <location>
        <begin position="1"/>
        <end position="24"/>
    </location>
</feature>
<feature type="region of interest" description="Disordered" evidence="1">
    <location>
        <begin position="173"/>
        <end position="195"/>
    </location>
</feature>
<dbReference type="GeneID" id="30156421"/>
<comment type="caution">
    <text evidence="2">The sequence shown here is derived from an EMBL/GenBank/DDBJ whole genome shotgun (WGS) entry which is preliminary data.</text>
</comment>
<name>A0A1E3HNV9_9TREE</name>
<dbReference type="AlphaFoldDB" id="A0A1E3HNV9"/>
<protein>
    <submittedName>
        <fullName evidence="2">Uncharacterized protein</fullName>
    </submittedName>
</protein>
<feature type="region of interest" description="Disordered" evidence="1">
    <location>
        <begin position="51"/>
        <end position="141"/>
    </location>
</feature>
<evidence type="ECO:0000313" key="2">
    <source>
        <dbReference type="EMBL" id="ODN78028.1"/>
    </source>
</evidence>
<feature type="compositionally biased region" description="Low complexity" evidence="1">
    <location>
        <begin position="1"/>
        <end position="17"/>
    </location>
</feature>
<evidence type="ECO:0000313" key="3">
    <source>
        <dbReference type="Proteomes" id="UP000094065"/>
    </source>
</evidence>
<reference evidence="2 3" key="1">
    <citation type="submission" date="2016-06" db="EMBL/GenBank/DDBJ databases">
        <title>Evolution of pathogenesis and genome organization in the Tremellales.</title>
        <authorList>
            <person name="Cuomo C."/>
            <person name="Litvintseva A."/>
            <person name="Heitman J."/>
            <person name="Chen Y."/>
            <person name="Sun S."/>
            <person name="Springer D."/>
            <person name="Dromer F."/>
            <person name="Young S."/>
            <person name="Zeng Q."/>
            <person name="Chapman S."/>
            <person name="Gujja S."/>
            <person name="Saif S."/>
            <person name="Birren B."/>
        </authorList>
    </citation>
    <scope>NUCLEOTIDE SEQUENCE [LARGE SCALE GENOMIC DNA]</scope>
    <source>
        <strain evidence="2 3">CBS 6039</strain>
    </source>
</reference>
<dbReference type="Proteomes" id="UP000094065">
    <property type="component" value="Unassembled WGS sequence"/>
</dbReference>
<dbReference type="EMBL" id="AWGJ01000007">
    <property type="protein sequence ID" value="ODN78028.1"/>
    <property type="molecule type" value="Genomic_DNA"/>
</dbReference>
<proteinExistence type="predicted"/>
<organism evidence="2 3">
    <name type="scientific">Cryptococcus amylolentus CBS 6039</name>
    <dbReference type="NCBI Taxonomy" id="1295533"/>
    <lineage>
        <taxon>Eukaryota</taxon>
        <taxon>Fungi</taxon>
        <taxon>Dikarya</taxon>
        <taxon>Basidiomycota</taxon>
        <taxon>Agaricomycotina</taxon>
        <taxon>Tremellomycetes</taxon>
        <taxon>Tremellales</taxon>
        <taxon>Cryptococcaceae</taxon>
        <taxon>Cryptococcus</taxon>
    </lineage>
</organism>